<feature type="transmembrane region" description="Helical" evidence="1">
    <location>
        <begin position="16"/>
        <end position="38"/>
    </location>
</feature>
<dbReference type="STRING" id="1618443.UV73_C0013G0016"/>
<feature type="transmembrane region" description="Helical" evidence="1">
    <location>
        <begin position="110"/>
        <end position="135"/>
    </location>
</feature>
<keyword evidence="1" id="KW-0812">Transmembrane</keyword>
<feature type="transmembrane region" description="Helical" evidence="1">
    <location>
        <begin position="141"/>
        <end position="159"/>
    </location>
</feature>
<feature type="transmembrane region" description="Helical" evidence="1">
    <location>
        <begin position="85"/>
        <end position="103"/>
    </location>
</feature>
<name>A0A0G1FLE7_9BACT</name>
<organism evidence="2 3">
    <name type="scientific">Candidatus Gottesmanbacteria bacterium GW2011_GWA2_43_14</name>
    <dbReference type="NCBI Taxonomy" id="1618443"/>
    <lineage>
        <taxon>Bacteria</taxon>
        <taxon>Candidatus Gottesmaniibacteriota</taxon>
    </lineage>
</organism>
<feature type="transmembrane region" description="Helical" evidence="1">
    <location>
        <begin position="387"/>
        <end position="404"/>
    </location>
</feature>
<keyword evidence="1" id="KW-0472">Membrane</keyword>
<feature type="transmembrane region" description="Helical" evidence="1">
    <location>
        <begin position="189"/>
        <end position="205"/>
    </location>
</feature>
<accession>A0A0G1FLE7</accession>
<feature type="transmembrane region" description="Helical" evidence="1">
    <location>
        <begin position="217"/>
        <end position="243"/>
    </location>
</feature>
<evidence type="ECO:0000313" key="2">
    <source>
        <dbReference type="EMBL" id="KKS95871.1"/>
    </source>
</evidence>
<dbReference type="AlphaFoldDB" id="A0A0G1FLE7"/>
<keyword evidence="1" id="KW-1133">Transmembrane helix</keyword>
<dbReference type="EMBL" id="LCFP01000013">
    <property type="protein sequence ID" value="KKS95871.1"/>
    <property type="molecule type" value="Genomic_DNA"/>
</dbReference>
<feature type="transmembrane region" description="Helical" evidence="1">
    <location>
        <begin position="255"/>
        <end position="272"/>
    </location>
</feature>
<dbReference type="Proteomes" id="UP000034894">
    <property type="component" value="Unassembled WGS sequence"/>
</dbReference>
<gene>
    <name evidence="2" type="ORF">UV73_C0013G0016</name>
</gene>
<feature type="transmembrane region" description="Helical" evidence="1">
    <location>
        <begin position="327"/>
        <end position="345"/>
    </location>
</feature>
<evidence type="ECO:0000313" key="3">
    <source>
        <dbReference type="Proteomes" id="UP000034894"/>
    </source>
</evidence>
<feature type="transmembrane region" description="Helical" evidence="1">
    <location>
        <begin position="365"/>
        <end position="382"/>
    </location>
</feature>
<sequence length="540" mass="61364">MRGGKILLFRFLRSHYFVLLLSLLFTGYFLSPLFYSLVTTPPETVNLLVGHYYEDYFEYLSFVAQGKAGSLFISNLFTNNDPGRYFPVWWPYSLIGFLPYLFRLNIPSPFLYWTASFILIVLSAITAFKLIGFVIDNKSRNAKLAAFILFLTSCGFYVFKGGKIIQLDFWYSNGFPVSKFNMGTPHHQLSQLIFLWLILAVISLIEKKFTHKTACIYILLVILLTLLSPVLLLLFSLALVPAIVLRPGKITRKDLFYFLPPLASTALSLIIFKNTFLASVFVAGKQWDIDHLFYPSSLQFIKAIGPLLILSPFALKGYLSKVSFGRIFLLSAGIISAFFILIPFPDSQNNILKFAGFHNLRFQTLSFYILLSVMAAEIISLVRNRLLFWACITAFFIFALPVFINSWSQTSGNLLGASYLNLMPKDLYEGMRYLKKQNLGVVLTSAKSGLGLVVPALSLQRVYFGRSIFTPSINIRLDTVNKFYGLEMTASEAQGFLKRESITYVVLSNLDLNEKEVFERYPFMSLIFTNGEIRIFKTGT</sequence>
<proteinExistence type="predicted"/>
<protein>
    <submittedName>
        <fullName evidence="2">Uncharacterized protein</fullName>
    </submittedName>
</protein>
<reference evidence="2 3" key="1">
    <citation type="journal article" date="2015" name="Nature">
        <title>rRNA introns, odd ribosomes, and small enigmatic genomes across a large radiation of phyla.</title>
        <authorList>
            <person name="Brown C.T."/>
            <person name="Hug L.A."/>
            <person name="Thomas B.C."/>
            <person name="Sharon I."/>
            <person name="Castelle C.J."/>
            <person name="Singh A."/>
            <person name="Wilkins M.J."/>
            <person name="Williams K.H."/>
            <person name="Banfield J.F."/>
        </authorList>
    </citation>
    <scope>NUCLEOTIDE SEQUENCE [LARGE SCALE GENOMIC DNA]</scope>
</reference>
<evidence type="ECO:0000256" key="1">
    <source>
        <dbReference type="SAM" id="Phobius"/>
    </source>
</evidence>
<comment type="caution">
    <text evidence="2">The sequence shown here is derived from an EMBL/GenBank/DDBJ whole genome shotgun (WGS) entry which is preliminary data.</text>
</comment>